<keyword evidence="4 7" id="KW-0812">Transmembrane</keyword>
<keyword evidence="5 7" id="KW-1133">Transmembrane helix</keyword>
<feature type="transmembrane region" description="Helical" evidence="7">
    <location>
        <begin position="114"/>
        <end position="134"/>
    </location>
</feature>
<feature type="transmembrane region" description="Helical" evidence="7">
    <location>
        <begin position="268"/>
        <end position="288"/>
    </location>
</feature>
<feature type="transmembrane region" description="Helical" evidence="7">
    <location>
        <begin position="53"/>
        <end position="71"/>
    </location>
</feature>
<feature type="transmembrane region" description="Helical" evidence="7">
    <location>
        <begin position="308"/>
        <end position="327"/>
    </location>
</feature>
<evidence type="ECO:0000256" key="4">
    <source>
        <dbReference type="ARBA" id="ARBA00022692"/>
    </source>
</evidence>
<dbReference type="PANTHER" id="PTHR36838:SF1">
    <property type="entry name" value="SLR1864 PROTEIN"/>
    <property type="match status" value="1"/>
</dbReference>
<evidence type="ECO:0000256" key="2">
    <source>
        <dbReference type="ARBA" id="ARBA00022448"/>
    </source>
</evidence>
<evidence type="ECO:0008006" key="10">
    <source>
        <dbReference type="Google" id="ProtNLM"/>
    </source>
</evidence>
<evidence type="ECO:0000313" key="8">
    <source>
        <dbReference type="EMBL" id="SEN09748.1"/>
    </source>
</evidence>
<evidence type="ECO:0000256" key="1">
    <source>
        <dbReference type="ARBA" id="ARBA00004141"/>
    </source>
</evidence>
<accession>A0A1H8DT82</accession>
<dbReference type="Pfam" id="PF03547">
    <property type="entry name" value="Mem_trans"/>
    <property type="match status" value="2"/>
</dbReference>
<name>A0A1H8DT82_9ACTN</name>
<keyword evidence="6 7" id="KW-0472">Membrane</keyword>
<gene>
    <name evidence="8" type="ORF">SAMN05216267_1001253</name>
</gene>
<evidence type="ECO:0000256" key="7">
    <source>
        <dbReference type="SAM" id="Phobius"/>
    </source>
</evidence>
<sequence length="328" mass="34887">MLDTRGRGDHRTSTRDGDGVRAVIGGFLPIWAVTALGWFAGRHRILGDEAQTVLGRFAFTFAMPSLLFLTMSRSHVGDVATPGVAAFALALLTVFGTGLALSRWVFRRRLADQSIGAMCASYVNSANLGIPIAVNVLHDTSFIIAAALFQMLFITPLIIILIDLDTHRGVGRLWLRILQLPFRNPVVAASAAGLLVAALGEGDHLPTELTSPLHTLGGAGVPSALFALGMSLNTRARTSPEGRTQRRILVTLKTAVQPALAYTLARGLFGLTGHALFAVVLSSGLPTAQNAFIFASEYGLDTDLPRDTVLLSTLLSMASLSLIAYLLT</sequence>
<dbReference type="GO" id="GO:0055085">
    <property type="term" value="P:transmembrane transport"/>
    <property type="evidence" value="ECO:0007669"/>
    <property type="project" value="InterPro"/>
</dbReference>
<dbReference type="AlphaFoldDB" id="A0A1H8DT82"/>
<dbReference type="Proteomes" id="UP000181951">
    <property type="component" value="Unassembled WGS sequence"/>
</dbReference>
<evidence type="ECO:0000313" key="9">
    <source>
        <dbReference type="Proteomes" id="UP000181951"/>
    </source>
</evidence>
<reference evidence="8 9" key="1">
    <citation type="submission" date="2016-10" db="EMBL/GenBank/DDBJ databases">
        <authorList>
            <person name="de Groot N.N."/>
        </authorList>
    </citation>
    <scope>NUCLEOTIDE SEQUENCE [LARGE SCALE GENOMIC DNA]</scope>
    <source>
        <strain evidence="8 9">CGMCC 4.2026</strain>
    </source>
</reference>
<dbReference type="PANTHER" id="PTHR36838">
    <property type="entry name" value="AUXIN EFFLUX CARRIER FAMILY PROTEIN"/>
    <property type="match status" value="1"/>
</dbReference>
<dbReference type="EMBL" id="FODD01000001">
    <property type="protein sequence ID" value="SEN09748.1"/>
    <property type="molecule type" value="Genomic_DNA"/>
</dbReference>
<keyword evidence="9" id="KW-1185">Reference proteome</keyword>
<evidence type="ECO:0000256" key="3">
    <source>
        <dbReference type="ARBA" id="ARBA00022475"/>
    </source>
</evidence>
<organism evidence="8 9">
    <name type="scientific">Actinacidiphila rubida</name>
    <dbReference type="NCBI Taxonomy" id="310780"/>
    <lineage>
        <taxon>Bacteria</taxon>
        <taxon>Bacillati</taxon>
        <taxon>Actinomycetota</taxon>
        <taxon>Actinomycetes</taxon>
        <taxon>Kitasatosporales</taxon>
        <taxon>Streptomycetaceae</taxon>
        <taxon>Actinacidiphila</taxon>
    </lineage>
</organism>
<dbReference type="InterPro" id="IPR004776">
    <property type="entry name" value="Mem_transp_PIN-like"/>
</dbReference>
<keyword evidence="3" id="KW-1003">Cell membrane</keyword>
<evidence type="ECO:0000256" key="6">
    <source>
        <dbReference type="ARBA" id="ARBA00023136"/>
    </source>
</evidence>
<evidence type="ECO:0000256" key="5">
    <source>
        <dbReference type="ARBA" id="ARBA00022989"/>
    </source>
</evidence>
<dbReference type="OrthoDB" id="5405318at2"/>
<keyword evidence="2" id="KW-0813">Transport</keyword>
<feature type="transmembrane region" description="Helical" evidence="7">
    <location>
        <begin position="83"/>
        <end position="102"/>
    </location>
</feature>
<feature type="transmembrane region" description="Helical" evidence="7">
    <location>
        <begin position="140"/>
        <end position="162"/>
    </location>
</feature>
<comment type="subcellular location">
    <subcellularLocation>
        <location evidence="1">Membrane</location>
        <topology evidence="1">Multi-pass membrane protein</topology>
    </subcellularLocation>
</comment>
<feature type="transmembrane region" description="Helical" evidence="7">
    <location>
        <begin position="20"/>
        <end position="41"/>
    </location>
</feature>
<protein>
    <recommendedName>
        <fullName evidence="10">AEC family transporter</fullName>
    </recommendedName>
</protein>
<dbReference type="GO" id="GO:0016020">
    <property type="term" value="C:membrane"/>
    <property type="evidence" value="ECO:0007669"/>
    <property type="project" value="UniProtKB-SubCell"/>
</dbReference>
<proteinExistence type="predicted"/>
<dbReference type="STRING" id="310780.SAMN05216267_1001253"/>